<evidence type="ECO:0000256" key="1">
    <source>
        <dbReference type="ARBA" id="ARBA00022614"/>
    </source>
</evidence>
<proteinExistence type="predicted"/>
<dbReference type="InterPro" id="IPR042197">
    <property type="entry name" value="Apaf_helical"/>
</dbReference>
<keyword evidence="2" id="KW-0677">Repeat</keyword>
<dbReference type="SUPFAM" id="SSF52540">
    <property type="entry name" value="P-loop containing nucleoside triphosphate hydrolases"/>
    <property type="match status" value="1"/>
</dbReference>
<dbReference type="PRINTS" id="PR00364">
    <property type="entry name" value="DISEASERSIST"/>
</dbReference>
<dbReference type="Gene3D" id="1.10.8.430">
    <property type="entry name" value="Helical domain of apoptotic protease-activating factors"/>
    <property type="match status" value="1"/>
</dbReference>
<dbReference type="SUPFAM" id="SSF52058">
    <property type="entry name" value="L domain-like"/>
    <property type="match status" value="1"/>
</dbReference>
<accession>A0A2U1KKN9</accession>
<keyword evidence="4" id="KW-0520">NAD</keyword>
<dbReference type="InterPro" id="IPR035897">
    <property type="entry name" value="Toll_tir_struct_dom_sf"/>
</dbReference>
<gene>
    <name evidence="6" type="ORF">CTI12_AA591440</name>
</gene>
<dbReference type="InterPro" id="IPR000157">
    <property type="entry name" value="TIR_dom"/>
</dbReference>
<dbReference type="InterPro" id="IPR044974">
    <property type="entry name" value="Disease_R_plants"/>
</dbReference>
<organism evidence="6 7">
    <name type="scientific">Artemisia annua</name>
    <name type="common">Sweet wormwood</name>
    <dbReference type="NCBI Taxonomy" id="35608"/>
    <lineage>
        <taxon>Eukaryota</taxon>
        <taxon>Viridiplantae</taxon>
        <taxon>Streptophyta</taxon>
        <taxon>Embryophyta</taxon>
        <taxon>Tracheophyta</taxon>
        <taxon>Spermatophyta</taxon>
        <taxon>Magnoliopsida</taxon>
        <taxon>eudicotyledons</taxon>
        <taxon>Gunneridae</taxon>
        <taxon>Pentapetalae</taxon>
        <taxon>asterids</taxon>
        <taxon>campanulids</taxon>
        <taxon>Asterales</taxon>
        <taxon>Asteraceae</taxon>
        <taxon>Asteroideae</taxon>
        <taxon>Anthemideae</taxon>
        <taxon>Artemisiinae</taxon>
        <taxon>Artemisia</taxon>
    </lineage>
</organism>
<name>A0A2U1KKN9_ARTAN</name>
<evidence type="ECO:0000256" key="3">
    <source>
        <dbReference type="ARBA" id="ARBA00022821"/>
    </source>
</evidence>
<dbReference type="GO" id="GO:0006952">
    <property type="term" value="P:defense response"/>
    <property type="evidence" value="ECO:0007669"/>
    <property type="project" value="UniProtKB-KW"/>
</dbReference>
<protein>
    <submittedName>
        <fullName evidence="6">NB-ARC domains-containing protein</fullName>
    </submittedName>
</protein>
<dbReference type="EMBL" id="PKPP01016897">
    <property type="protein sequence ID" value="PWA37350.1"/>
    <property type="molecule type" value="Genomic_DNA"/>
</dbReference>
<evidence type="ECO:0000313" key="7">
    <source>
        <dbReference type="Proteomes" id="UP000245207"/>
    </source>
</evidence>
<dbReference type="InterPro" id="IPR036390">
    <property type="entry name" value="WH_DNA-bd_sf"/>
</dbReference>
<dbReference type="InterPro" id="IPR032675">
    <property type="entry name" value="LRR_dom_sf"/>
</dbReference>
<dbReference type="Pfam" id="PF00931">
    <property type="entry name" value="NB-ARC"/>
    <property type="match status" value="1"/>
</dbReference>
<dbReference type="PROSITE" id="PS50104">
    <property type="entry name" value="TIR"/>
    <property type="match status" value="1"/>
</dbReference>
<dbReference type="Proteomes" id="UP000245207">
    <property type="component" value="Unassembled WGS sequence"/>
</dbReference>
<dbReference type="Pfam" id="PF01582">
    <property type="entry name" value="TIR"/>
    <property type="match status" value="1"/>
</dbReference>
<feature type="domain" description="TIR" evidence="5">
    <location>
        <begin position="10"/>
        <end position="178"/>
    </location>
</feature>
<keyword evidence="7" id="KW-1185">Reference proteome</keyword>
<evidence type="ECO:0000259" key="5">
    <source>
        <dbReference type="PROSITE" id="PS50104"/>
    </source>
</evidence>
<keyword evidence="1" id="KW-0433">Leucine-rich repeat</keyword>
<dbReference type="FunFam" id="3.40.50.10140:FF:000007">
    <property type="entry name" value="Disease resistance protein (TIR-NBS-LRR class)"/>
    <property type="match status" value="1"/>
</dbReference>
<dbReference type="OrthoDB" id="1936883at2759"/>
<comment type="caution">
    <text evidence="6">The sequence shown here is derived from an EMBL/GenBank/DDBJ whole genome shotgun (WGS) entry which is preliminary data.</text>
</comment>
<dbReference type="Gene3D" id="3.40.50.300">
    <property type="entry name" value="P-loop containing nucleotide triphosphate hydrolases"/>
    <property type="match status" value="1"/>
</dbReference>
<dbReference type="PANTHER" id="PTHR11017">
    <property type="entry name" value="LEUCINE-RICH REPEAT-CONTAINING PROTEIN"/>
    <property type="match status" value="1"/>
</dbReference>
<dbReference type="GO" id="GO:0043531">
    <property type="term" value="F:ADP binding"/>
    <property type="evidence" value="ECO:0007669"/>
    <property type="project" value="InterPro"/>
</dbReference>
<dbReference type="SMART" id="SM00255">
    <property type="entry name" value="TIR"/>
    <property type="match status" value="1"/>
</dbReference>
<dbReference type="InterPro" id="IPR058192">
    <property type="entry name" value="WHD_ROQ1-like"/>
</dbReference>
<evidence type="ECO:0000313" key="6">
    <source>
        <dbReference type="EMBL" id="PWA37350.1"/>
    </source>
</evidence>
<reference evidence="6 7" key="1">
    <citation type="journal article" date="2018" name="Mol. Plant">
        <title>The genome of Artemisia annua provides insight into the evolution of Asteraceae family and artemisinin biosynthesis.</title>
        <authorList>
            <person name="Shen Q."/>
            <person name="Zhang L."/>
            <person name="Liao Z."/>
            <person name="Wang S."/>
            <person name="Yan T."/>
            <person name="Shi P."/>
            <person name="Liu M."/>
            <person name="Fu X."/>
            <person name="Pan Q."/>
            <person name="Wang Y."/>
            <person name="Lv Z."/>
            <person name="Lu X."/>
            <person name="Zhang F."/>
            <person name="Jiang W."/>
            <person name="Ma Y."/>
            <person name="Chen M."/>
            <person name="Hao X."/>
            <person name="Li L."/>
            <person name="Tang Y."/>
            <person name="Lv G."/>
            <person name="Zhou Y."/>
            <person name="Sun X."/>
            <person name="Brodelius P.E."/>
            <person name="Rose J.K.C."/>
            <person name="Tang K."/>
        </authorList>
    </citation>
    <scope>NUCLEOTIDE SEQUENCE [LARGE SCALE GENOMIC DNA]</scope>
    <source>
        <strain evidence="7">cv. Huhao1</strain>
        <tissue evidence="6">Leaf</tissue>
    </source>
</reference>
<evidence type="ECO:0000256" key="2">
    <source>
        <dbReference type="ARBA" id="ARBA00022737"/>
    </source>
</evidence>
<dbReference type="InterPro" id="IPR027417">
    <property type="entry name" value="P-loop_NTPase"/>
</dbReference>
<dbReference type="Gene3D" id="3.40.50.10140">
    <property type="entry name" value="Toll/interleukin-1 receptor homology (TIR) domain"/>
    <property type="match status" value="1"/>
</dbReference>
<keyword evidence="3" id="KW-0611">Plant defense</keyword>
<dbReference type="SUPFAM" id="SSF52200">
    <property type="entry name" value="Toll/Interleukin receptor TIR domain"/>
    <property type="match status" value="1"/>
</dbReference>
<dbReference type="Pfam" id="PF23282">
    <property type="entry name" value="WHD_ROQ1"/>
    <property type="match status" value="1"/>
</dbReference>
<dbReference type="Gene3D" id="3.80.10.10">
    <property type="entry name" value="Ribonuclease Inhibitor"/>
    <property type="match status" value="2"/>
</dbReference>
<dbReference type="STRING" id="35608.A0A2U1KKN9"/>
<dbReference type="InterPro" id="IPR002182">
    <property type="entry name" value="NB-ARC"/>
</dbReference>
<dbReference type="AlphaFoldDB" id="A0A2U1KKN9"/>
<sequence>MATRSIPHRWKYDVFVSFRGEDIRKSFMDHLFNDFKQKGIHAFRDDRELPKGEEIFPHLYKAIEESRFLIVIFSKNYASSSWCLRELVKILRCKQMGKPKHEVQIIFYDVKPNDVRKQTGSYAGAFAKHDVSNRTEVDKWKEALSMAANLSGWDLQDMTNGFESKFIDSISREILKRLCDGPLHVGENLVGIDFHVNKLKLSRFVRSDKVSMIGICGISGIGKTTLAKAIYNLMYVYFEGSCFCEDVQAVTKRQGLIHVQMQLIDKIMKTKDVKISSISEGTVLIKQGIACKPILLVLDDVDDHEQLEALAGSTDWFYPGSFIIFTGKDKQLLRSHEVDIIHEMETLDDFHAHELFIMNAFGKKHPTKDYKELASQVVKYLQGHPLALKVFGRLLYEKSVHVWKSELDRLQTYPNSEIQQKLRPSFDGLDFDQKRIFLDIACSFIGENKDFVANVLDDSNCFAHANIEVLVDKSLITLSQHDMSLQMHELVQSMAREIVREESNTPGHRSRIWISSAFYDVLSENKVMEEVEVLVLLLKKFNHKIQIDGNAFTHMKNLRILKIYLPKVGRFWQPFSLEQAVNFSGTLQYLSNKLRLLYWHGYPFEFLPSYFYPENIVAIDLSYSRIKNFWTTPKRFTRLKVMKLRYCLNLISTPDFTEIRNLEELNLEGCVNLVEVHPSIGMLKRLVVLNMRNCKRFESFPLKVEMDSLQVLSLSGCLKLDKLPEFWGRTKPFVELHIDRTAIKELPSFVFSQKNLEPLSFVRPDWFMPKWWMSYCPFSLPSKQQYPQRLVSSSLAGLHKLQAADFSYRNKVSGRIKSLTELHVDRTAITEVPSVVSSLINLESLSFGGQGKIQPRWWTKITAPFRFRFRSQKLPKSIEGLSYLEDLYLEGNTFRLSHRVWISETRCLE</sequence>
<evidence type="ECO:0000256" key="4">
    <source>
        <dbReference type="ARBA" id="ARBA00023027"/>
    </source>
</evidence>
<dbReference type="SUPFAM" id="SSF46785">
    <property type="entry name" value="Winged helix' DNA-binding domain"/>
    <property type="match status" value="1"/>
</dbReference>
<dbReference type="GO" id="GO:0007165">
    <property type="term" value="P:signal transduction"/>
    <property type="evidence" value="ECO:0007669"/>
    <property type="project" value="InterPro"/>
</dbReference>
<dbReference type="PANTHER" id="PTHR11017:SF573">
    <property type="entry name" value="ADP-RIBOSYL CYCLASE_CYCLIC ADP-RIBOSE HYDROLASE"/>
    <property type="match status" value="1"/>
</dbReference>